<feature type="compositionally biased region" description="Polar residues" evidence="1">
    <location>
        <begin position="69"/>
        <end position="83"/>
    </location>
</feature>
<sequence length="228" mass="26712">MFGLFDDMFNDYYQPKRQIRAPRRQQQTESDLYDQLLRGFTQNQQDLEETKQQSQQKRRDLEKVIPKSTKVTINQKQQSQKPTFQEKPKHIQTPPRNAHEPSDDARITNREFIDPPEVAFKTYRPSNVLITVPQIVKPLDSLSKTHLTTEQTKAVVRLSNEEVQENVEIQVTGNGKLNILFGEQRLQYELPAFYERSEIRARRVETGIEITIPICDNQSDDIMLVQIE</sequence>
<evidence type="ECO:0000313" key="2">
    <source>
        <dbReference type="EMBL" id="JAP93567.1"/>
    </source>
</evidence>
<gene>
    <name evidence="2" type="ORF">TPC1_14110</name>
</gene>
<dbReference type="AlphaFoldDB" id="A0A146KAH8"/>
<proteinExistence type="predicted"/>
<reference evidence="2" key="1">
    <citation type="submission" date="2015-07" db="EMBL/GenBank/DDBJ databases">
        <title>Adaptation to a free-living lifestyle via gene acquisitions in the diplomonad Trepomonas sp. PC1.</title>
        <authorList>
            <person name="Xu F."/>
            <person name="Jerlstrom-Hultqvist J."/>
            <person name="Kolisko M."/>
            <person name="Simpson A.G.B."/>
            <person name="Roger A.J."/>
            <person name="Svard S.G."/>
            <person name="Andersson J.O."/>
        </authorList>
    </citation>
    <scope>NUCLEOTIDE SEQUENCE</scope>
    <source>
        <strain evidence="2">PC1</strain>
    </source>
</reference>
<organism evidence="2">
    <name type="scientific">Trepomonas sp. PC1</name>
    <dbReference type="NCBI Taxonomy" id="1076344"/>
    <lineage>
        <taxon>Eukaryota</taxon>
        <taxon>Metamonada</taxon>
        <taxon>Diplomonadida</taxon>
        <taxon>Hexamitidae</taxon>
        <taxon>Hexamitinae</taxon>
        <taxon>Trepomonas</taxon>
    </lineage>
</organism>
<protein>
    <submittedName>
        <fullName evidence="2">Hsp20/alpha crystallin family protein</fullName>
    </submittedName>
</protein>
<name>A0A146KAH8_9EUKA</name>
<feature type="region of interest" description="Disordered" evidence="1">
    <location>
        <begin position="43"/>
        <end position="105"/>
    </location>
</feature>
<evidence type="ECO:0000256" key="1">
    <source>
        <dbReference type="SAM" id="MobiDB-lite"/>
    </source>
</evidence>
<dbReference type="EMBL" id="GDID01003039">
    <property type="protein sequence ID" value="JAP93567.1"/>
    <property type="molecule type" value="Transcribed_RNA"/>
</dbReference>
<accession>A0A146KAH8</accession>